<dbReference type="InterPro" id="IPR036640">
    <property type="entry name" value="ABC1_TM_sf"/>
</dbReference>
<comment type="subcellular location">
    <subcellularLocation>
        <location evidence="1">Cell membrane</location>
        <topology evidence="1">Multi-pass membrane protein</topology>
    </subcellularLocation>
</comment>
<dbReference type="InterPro" id="IPR003593">
    <property type="entry name" value="AAA+_ATPase"/>
</dbReference>
<keyword evidence="11" id="KW-1185">Reference proteome</keyword>
<dbReference type="Pfam" id="PF00664">
    <property type="entry name" value="ABC_membrane"/>
    <property type="match status" value="1"/>
</dbReference>
<evidence type="ECO:0000256" key="2">
    <source>
        <dbReference type="ARBA" id="ARBA00022692"/>
    </source>
</evidence>
<dbReference type="CDD" id="cd07346">
    <property type="entry name" value="ABC_6TM_exporters"/>
    <property type="match status" value="1"/>
</dbReference>
<proteinExistence type="predicted"/>
<dbReference type="PROSITE" id="PS50893">
    <property type="entry name" value="ABC_TRANSPORTER_2"/>
    <property type="match status" value="1"/>
</dbReference>
<feature type="transmembrane region" description="Helical" evidence="7">
    <location>
        <begin position="171"/>
        <end position="189"/>
    </location>
</feature>
<sequence length="601" mass="64070">MKQRKTVLPLAGSREVRAWVWRVATANRGAFAAMLVLFVAATSVGLAGPWLLGQLVESVRRNTAATTVDLIALAFVGVLLVEALLRRWARFVSVVFGERLLAQAREDLVSHAVRLPLDTVERAGTGELLGRATSDVDKLDEGLRQAAPEILVASFTVVLTVVAMLLNSPLLALGGLVSVPVLVLVTRWYRPRAVPTYERTLAGWAAIHASTHETVTGGRTVEALGLAERRRVHHERTIRVASTGERRLARLWSGFLVGLETAAVLPVVALLLFGAWLYSRGLVGIGELTAAVLYARALAEPVNEVLGWMDELQVGRAALRRVLGVGLVPPDTGDDSLRPSGGAIQVRDVSFGYRPDRDVLREVSLDVRPGERIAVVGPSGAGKSTLGRLLAGINAPRTGQVLVGGVPISALPLERRRQEVVLVTQEQHVFSGTLRDNLVLPRDATDDELWQALGVVGAAAWARALTSPGRDGADSGTGLDANLGTGAESVPPAVVQQLALARLILADPHTLVLDEATSLIDPNASRELESSLAAVLHGRTVIAIAHQLHTARDADRVIVMEDGRIVEEGPHASLIAANGPYAHLYRAWSGTQHPDSVTAAP</sequence>
<dbReference type="EMBL" id="BAABJP010000001">
    <property type="protein sequence ID" value="GAA5144392.1"/>
    <property type="molecule type" value="Genomic_DNA"/>
</dbReference>
<feature type="domain" description="ABC transmembrane type-1" evidence="9">
    <location>
        <begin position="32"/>
        <end position="313"/>
    </location>
</feature>
<dbReference type="SMART" id="SM00382">
    <property type="entry name" value="AAA"/>
    <property type="match status" value="1"/>
</dbReference>
<keyword evidence="5 7" id="KW-1133">Transmembrane helix</keyword>
<reference evidence="11" key="1">
    <citation type="journal article" date="2019" name="Int. J. Syst. Evol. Microbiol.">
        <title>The Global Catalogue of Microorganisms (GCM) 10K type strain sequencing project: providing services to taxonomists for standard genome sequencing and annotation.</title>
        <authorList>
            <consortium name="The Broad Institute Genomics Platform"/>
            <consortium name="The Broad Institute Genome Sequencing Center for Infectious Disease"/>
            <person name="Wu L."/>
            <person name="Ma J."/>
        </authorList>
    </citation>
    <scope>NUCLEOTIDE SEQUENCE [LARGE SCALE GENOMIC DNA]</scope>
    <source>
        <strain evidence="11">JCM 18303</strain>
    </source>
</reference>
<gene>
    <name evidence="10" type="ORF">GCM10023321_00650</name>
</gene>
<evidence type="ECO:0000313" key="10">
    <source>
        <dbReference type="EMBL" id="GAA5144392.1"/>
    </source>
</evidence>
<dbReference type="InterPro" id="IPR011527">
    <property type="entry name" value="ABC1_TM_dom"/>
</dbReference>
<evidence type="ECO:0000256" key="1">
    <source>
        <dbReference type="ARBA" id="ARBA00004651"/>
    </source>
</evidence>
<dbReference type="SUPFAM" id="SSF52540">
    <property type="entry name" value="P-loop containing nucleoside triphosphate hydrolases"/>
    <property type="match status" value="1"/>
</dbReference>
<organism evidence="10 11">
    <name type="scientific">Pseudonocardia eucalypti</name>
    <dbReference type="NCBI Taxonomy" id="648755"/>
    <lineage>
        <taxon>Bacteria</taxon>
        <taxon>Bacillati</taxon>
        <taxon>Actinomycetota</taxon>
        <taxon>Actinomycetes</taxon>
        <taxon>Pseudonocardiales</taxon>
        <taxon>Pseudonocardiaceae</taxon>
        <taxon>Pseudonocardia</taxon>
    </lineage>
</organism>
<comment type="caution">
    <text evidence="10">The sequence shown here is derived from an EMBL/GenBank/DDBJ whole genome shotgun (WGS) entry which is preliminary data.</text>
</comment>
<evidence type="ECO:0000259" key="9">
    <source>
        <dbReference type="PROSITE" id="PS50929"/>
    </source>
</evidence>
<name>A0ABP9PCI9_9PSEU</name>
<feature type="transmembrane region" description="Helical" evidence="7">
    <location>
        <begin position="64"/>
        <end position="85"/>
    </location>
</feature>
<evidence type="ECO:0000256" key="7">
    <source>
        <dbReference type="SAM" id="Phobius"/>
    </source>
</evidence>
<dbReference type="Pfam" id="PF00005">
    <property type="entry name" value="ABC_tran"/>
    <property type="match status" value="1"/>
</dbReference>
<evidence type="ECO:0000256" key="4">
    <source>
        <dbReference type="ARBA" id="ARBA00022840"/>
    </source>
</evidence>
<dbReference type="RefSeq" id="WP_185058383.1">
    <property type="nucleotide sequence ID" value="NZ_BAABJP010000001.1"/>
</dbReference>
<dbReference type="GO" id="GO:0005524">
    <property type="term" value="F:ATP binding"/>
    <property type="evidence" value="ECO:0007669"/>
    <property type="project" value="UniProtKB-KW"/>
</dbReference>
<feature type="transmembrane region" description="Helical" evidence="7">
    <location>
        <begin position="146"/>
        <end position="165"/>
    </location>
</feature>
<feature type="transmembrane region" description="Helical" evidence="7">
    <location>
        <begin position="255"/>
        <end position="278"/>
    </location>
</feature>
<dbReference type="Proteomes" id="UP001428817">
    <property type="component" value="Unassembled WGS sequence"/>
</dbReference>
<feature type="domain" description="ABC transporter" evidence="8">
    <location>
        <begin position="344"/>
        <end position="587"/>
    </location>
</feature>
<evidence type="ECO:0000256" key="5">
    <source>
        <dbReference type="ARBA" id="ARBA00022989"/>
    </source>
</evidence>
<dbReference type="PANTHER" id="PTHR43394:SF1">
    <property type="entry name" value="ATP-BINDING CASSETTE SUB-FAMILY B MEMBER 10, MITOCHONDRIAL"/>
    <property type="match status" value="1"/>
</dbReference>
<dbReference type="Gene3D" id="1.20.1560.10">
    <property type="entry name" value="ABC transporter type 1, transmembrane domain"/>
    <property type="match status" value="1"/>
</dbReference>
<evidence type="ECO:0000256" key="6">
    <source>
        <dbReference type="ARBA" id="ARBA00023136"/>
    </source>
</evidence>
<protein>
    <submittedName>
        <fullName evidence="10">ABC transporter ATP-binding protein</fullName>
    </submittedName>
</protein>
<dbReference type="PANTHER" id="PTHR43394">
    <property type="entry name" value="ATP-DEPENDENT PERMEASE MDL1, MITOCHONDRIAL"/>
    <property type="match status" value="1"/>
</dbReference>
<feature type="transmembrane region" description="Helical" evidence="7">
    <location>
        <begin position="31"/>
        <end position="52"/>
    </location>
</feature>
<evidence type="ECO:0000313" key="11">
    <source>
        <dbReference type="Proteomes" id="UP001428817"/>
    </source>
</evidence>
<dbReference type="InterPro" id="IPR039421">
    <property type="entry name" value="Type_1_exporter"/>
</dbReference>
<dbReference type="Gene3D" id="3.40.50.300">
    <property type="entry name" value="P-loop containing nucleotide triphosphate hydrolases"/>
    <property type="match status" value="1"/>
</dbReference>
<evidence type="ECO:0000259" key="8">
    <source>
        <dbReference type="PROSITE" id="PS50893"/>
    </source>
</evidence>
<keyword evidence="4 10" id="KW-0067">ATP-binding</keyword>
<keyword evidence="2 7" id="KW-0812">Transmembrane</keyword>
<dbReference type="PROSITE" id="PS50929">
    <property type="entry name" value="ABC_TM1F"/>
    <property type="match status" value="1"/>
</dbReference>
<dbReference type="SUPFAM" id="SSF90123">
    <property type="entry name" value="ABC transporter transmembrane region"/>
    <property type="match status" value="1"/>
</dbReference>
<accession>A0ABP9PCI9</accession>
<keyword evidence="6 7" id="KW-0472">Membrane</keyword>
<keyword evidence="3" id="KW-0547">Nucleotide-binding</keyword>
<dbReference type="InterPro" id="IPR027417">
    <property type="entry name" value="P-loop_NTPase"/>
</dbReference>
<dbReference type="InterPro" id="IPR003439">
    <property type="entry name" value="ABC_transporter-like_ATP-bd"/>
</dbReference>
<evidence type="ECO:0000256" key="3">
    <source>
        <dbReference type="ARBA" id="ARBA00022741"/>
    </source>
</evidence>